<dbReference type="EMBL" id="KE145367">
    <property type="protein sequence ID" value="EPE30003.1"/>
    <property type="molecule type" value="Genomic_DNA"/>
</dbReference>
<dbReference type="HOGENOM" id="CLU_980118_0_0_1"/>
<dbReference type="RefSeq" id="XP_008084112.1">
    <property type="nucleotide sequence ID" value="XM_008085921.1"/>
</dbReference>
<sequence>MEKFNIDIHFSPTTKSQKAGTENMIKTTHWCLVFTPSVLPTMSLTAELSTDGRVNSFPTREIRPAVSAYRLATFVGQLQDIHHLIKIHPMNKYASIGRSNEYDAVFNNCQHWVATMLVFLEALCAAESGRDFSVTEGERYKRVMSVLNTDGSKLYHSSNWLFKGVSVLGGGVGVGATALAATAAAATTVTEITVPAVVAAPGILGSWFGLTTIATEVVAITSSTLPAVAIAGAILLPVSIMGLYFGGLYVACEHIGWKVRTLFEDPRRCGMSIYNPLTLNF</sequence>
<evidence type="ECO:0000313" key="3">
    <source>
        <dbReference type="Proteomes" id="UP000016922"/>
    </source>
</evidence>
<dbReference type="OrthoDB" id="5428608at2759"/>
<organism evidence="2 3">
    <name type="scientific">Glarea lozoyensis (strain ATCC 20868 / MF5171)</name>
    <dbReference type="NCBI Taxonomy" id="1116229"/>
    <lineage>
        <taxon>Eukaryota</taxon>
        <taxon>Fungi</taxon>
        <taxon>Dikarya</taxon>
        <taxon>Ascomycota</taxon>
        <taxon>Pezizomycotina</taxon>
        <taxon>Leotiomycetes</taxon>
        <taxon>Helotiales</taxon>
        <taxon>Helotiaceae</taxon>
        <taxon>Glarea</taxon>
    </lineage>
</organism>
<dbReference type="eggNOG" id="ENOG502SRAC">
    <property type="taxonomic scope" value="Eukaryota"/>
</dbReference>
<proteinExistence type="predicted"/>
<dbReference type="AlphaFoldDB" id="S3DUA2"/>
<evidence type="ECO:0000313" key="2">
    <source>
        <dbReference type="EMBL" id="EPE30003.1"/>
    </source>
</evidence>
<keyword evidence="3" id="KW-1185">Reference proteome</keyword>
<reference evidence="2 3" key="1">
    <citation type="journal article" date="2013" name="BMC Genomics">
        <title>Genomics-driven discovery of the pneumocandin biosynthetic gene cluster in the fungus Glarea lozoyensis.</title>
        <authorList>
            <person name="Chen L."/>
            <person name="Yue Q."/>
            <person name="Zhang X."/>
            <person name="Xiang M."/>
            <person name="Wang C."/>
            <person name="Li S."/>
            <person name="Che Y."/>
            <person name="Ortiz-Lopez F.J."/>
            <person name="Bills G.F."/>
            <person name="Liu X."/>
            <person name="An Z."/>
        </authorList>
    </citation>
    <scope>NUCLEOTIDE SEQUENCE [LARGE SCALE GENOMIC DNA]</scope>
    <source>
        <strain evidence="3">ATCC 20868 / MF5171</strain>
    </source>
</reference>
<feature type="transmembrane region" description="Helical" evidence="1">
    <location>
        <begin position="192"/>
        <end position="215"/>
    </location>
</feature>
<dbReference type="Proteomes" id="UP000016922">
    <property type="component" value="Unassembled WGS sequence"/>
</dbReference>
<feature type="transmembrane region" description="Helical" evidence="1">
    <location>
        <begin position="227"/>
        <end position="251"/>
    </location>
</feature>
<gene>
    <name evidence="2" type="ORF">GLAREA_01163</name>
</gene>
<feature type="transmembrane region" description="Helical" evidence="1">
    <location>
        <begin position="160"/>
        <end position="186"/>
    </location>
</feature>
<keyword evidence="1" id="KW-0812">Transmembrane</keyword>
<dbReference type="KEGG" id="glz:GLAREA_01163"/>
<name>S3DUA2_GLAL2</name>
<dbReference type="GeneID" id="19460221"/>
<evidence type="ECO:0000256" key="1">
    <source>
        <dbReference type="SAM" id="Phobius"/>
    </source>
</evidence>
<keyword evidence="1" id="KW-0472">Membrane</keyword>
<keyword evidence="1" id="KW-1133">Transmembrane helix</keyword>
<dbReference type="OMA" id="ACEHIGW"/>
<protein>
    <submittedName>
        <fullName evidence="2">Uncharacterized protein</fullName>
    </submittedName>
</protein>
<accession>S3DUA2</accession>